<keyword evidence="3" id="KW-0460">Magnesium</keyword>
<comment type="function">
    <text evidence="3">Catalyzes two sequential steps in the biosynthesis of coenzyme A. In the first step cysteine is conjugated to 4'-phosphopantothenate to form 4-phosphopantothenoylcysteine. In the second step the latter compound is decarboxylated to form 4'-phosphopantotheine.</text>
</comment>
<dbReference type="Gene3D" id="3.40.50.10300">
    <property type="entry name" value="CoaB-like"/>
    <property type="match status" value="1"/>
</dbReference>
<dbReference type="SUPFAM" id="SSF52507">
    <property type="entry name" value="Homo-oligomeric flavin-containing Cys decarboxylases, HFCD"/>
    <property type="match status" value="1"/>
</dbReference>
<dbReference type="GO" id="GO:0004632">
    <property type="term" value="F:phosphopantothenate--cysteine ligase activity"/>
    <property type="evidence" value="ECO:0007669"/>
    <property type="project" value="UniProtKB-UniRule"/>
</dbReference>
<keyword evidence="8" id="KW-1185">Reference proteome</keyword>
<feature type="region of interest" description="Phosphopantothenoylcysteine decarboxylase" evidence="3">
    <location>
        <begin position="1"/>
        <end position="240"/>
    </location>
</feature>
<dbReference type="InterPro" id="IPR036551">
    <property type="entry name" value="Flavin_trans-like"/>
</dbReference>
<dbReference type="Pfam" id="PF04127">
    <property type="entry name" value="DFP"/>
    <property type="match status" value="1"/>
</dbReference>
<dbReference type="GO" id="GO:0010181">
    <property type="term" value="F:FMN binding"/>
    <property type="evidence" value="ECO:0007669"/>
    <property type="project" value="UniProtKB-UniRule"/>
</dbReference>
<dbReference type="RefSeq" id="WP_176634355.1">
    <property type="nucleotide sequence ID" value="NZ_JAAMFM010000006.1"/>
</dbReference>
<dbReference type="GO" id="GO:0015941">
    <property type="term" value="P:pantothenate catabolic process"/>
    <property type="evidence" value="ECO:0007669"/>
    <property type="project" value="InterPro"/>
</dbReference>
<feature type="region of interest" description="Phosphopantothenate--cysteine ligase" evidence="3">
    <location>
        <begin position="241"/>
        <end position="464"/>
    </location>
</feature>
<comment type="caution">
    <text evidence="3">Lacks conserved residue(s) required for the propagation of feature annotation.</text>
</comment>
<evidence type="ECO:0000259" key="6">
    <source>
        <dbReference type="Pfam" id="PF04127"/>
    </source>
</evidence>
<comment type="pathway">
    <text evidence="3">Cofactor biosynthesis; coenzyme A biosynthesis; CoA from (R)-pantothenate: step 3/5.</text>
</comment>
<keyword evidence="3" id="KW-0511">Multifunctional enzyme</keyword>
<feature type="binding site" evidence="3">
    <location>
        <position position="397"/>
    </location>
    <ligand>
        <name>CTP</name>
        <dbReference type="ChEBI" id="CHEBI:37563"/>
    </ligand>
</feature>
<comment type="cofactor">
    <cofactor evidence="3">
        <name>FMN</name>
        <dbReference type="ChEBI" id="CHEBI:58210"/>
    </cofactor>
    <text evidence="3">Binds 1 FMN per subunit.</text>
</comment>
<feature type="domain" description="Flavoprotein" evidence="5">
    <location>
        <begin position="1"/>
        <end position="170"/>
    </location>
</feature>
<dbReference type="InterPro" id="IPR005252">
    <property type="entry name" value="CoaBC"/>
</dbReference>
<evidence type="ECO:0000259" key="5">
    <source>
        <dbReference type="Pfam" id="PF02441"/>
    </source>
</evidence>
<dbReference type="Gene3D" id="3.40.50.1950">
    <property type="entry name" value="Flavin prenyltransferase-like"/>
    <property type="match status" value="1"/>
</dbReference>
<dbReference type="GO" id="GO:0015937">
    <property type="term" value="P:coenzyme A biosynthetic process"/>
    <property type="evidence" value="ECO:0007669"/>
    <property type="project" value="UniProtKB-UniRule"/>
</dbReference>
<keyword evidence="3" id="KW-0436">Ligase</keyword>
<dbReference type="HAMAP" id="MF_02225">
    <property type="entry name" value="CoaBC"/>
    <property type="match status" value="1"/>
</dbReference>
<evidence type="ECO:0000256" key="2">
    <source>
        <dbReference type="ARBA" id="ARBA00023239"/>
    </source>
</evidence>
<dbReference type="EC" id="6.3.2.5" evidence="3"/>
<dbReference type="PANTHER" id="PTHR14359">
    <property type="entry name" value="HOMO-OLIGOMERIC FLAVIN CONTAINING CYS DECARBOXYLASE FAMILY"/>
    <property type="match status" value="1"/>
</dbReference>
<dbReference type="PANTHER" id="PTHR14359:SF6">
    <property type="entry name" value="PHOSPHOPANTOTHENOYLCYSTEINE DECARBOXYLASE"/>
    <property type="match status" value="1"/>
</dbReference>
<feature type="binding site" evidence="3">
    <location>
        <position position="379"/>
    </location>
    <ligand>
        <name>CTP</name>
        <dbReference type="ChEBI" id="CHEBI:37563"/>
    </ligand>
</feature>
<dbReference type="GO" id="GO:0004633">
    <property type="term" value="F:phosphopantothenoylcysteine decarboxylase activity"/>
    <property type="evidence" value="ECO:0007669"/>
    <property type="project" value="UniProtKB-UniRule"/>
</dbReference>
<evidence type="ECO:0000256" key="1">
    <source>
        <dbReference type="ARBA" id="ARBA00022793"/>
    </source>
</evidence>
<sequence length="464" mass="47564">MNIVLGVGGGIAAYKSALLLRLFTEAGHRVTVIPTEAATKFVGVATWEALSGRPATNSVFDAVETVNHVRIGHEADLIVVAPATADVLAKAAAGLASDLLTTTLLMARGPVLFAPAMHTEMWRHAATQANVATLRSRGVHVLEPATGRLTGPDTGPGRLPEPEEILAAALALVHGVPADRYAAGSPPSEPSPSEPPSSAAHGSDPAPDVSAALPAGADPGAEGTVGDQAAGRSQLLQGRRVVITAGGTREPLDPVRFLGNKSSGKQGVALAESALAAGAEVILIHAHMDVAPPRDAKQHSVDTALELRAATLSAAAGADVVIMAAAVADFRPSTVSTGKIKKRDDVADPVIKLVRNPDILVELVAHRAAQNLSQLIVGFAAETGDDEHDARSYAEAKLARKGCDLLVVNEVGPGETGQEKVFGRDGNQVEILSRDGAGPVQAAGSKRQVADAVVRVIAERLGAT</sequence>
<feature type="binding site" evidence="3">
    <location>
        <begin position="357"/>
        <end position="360"/>
    </location>
    <ligand>
        <name>CTP</name>
        <dbReference type="ChEBI" id="CHEBI:37563"/>
    </ligand>
</feature>
<comment type="catalytic activity">
    <reaction evidence="3">
        <text>(R)-4'-phosphopantothenate + L-cysteine + CTP = N-[(R)-4-phosphopantothenoyl]-L-cysteine + CMP + diphosphate + H(+)</text>
        <dbReference type="Rhea" id="RHEA:19397"/>
        <dbReference type="ChEBI" id="CHEBI:10986"/>
        <dbReference type="ChEBI" id="CHEBI:15378"/>
        <dbReference type="ChEBI" id="CHEBI:33019"/>
        <dbReference type="ChEBI" id="CHEBI:35235"/>
        <dbReference type="ChEBI" id="CHEBI:37563"/>
        <dbReference type="ChEBI" id="CHEBI:59458"/>
        <dbReference type="ChEBI" id="CHEBI:60377"/>
        <dbReference type="EC" id="6.3.2.5"/>
    </reaction>
</comment>
<dbReference type="UniPathway" id="UPA00241">
    <property type="reaction ID" value="UER00353"/>
</dbReference>
<comment type="similarity">
    <text evidence="3">In the N-terminal section; belongs to the HFCD (homo-oligomeric flavin containing Cys decarboxylase) superfamily.</text>
</comment>
<dbReference type="AlphaFoldDB" id="A0A7Y7IGR5"/>
<dbReference type="EC" id="4.1.1.36" evidence="3"/>
<dbReference type="SUPFAM" id="SSF102645">
    <property type="entry name" value="CoaB-like"/>
    <property type="match status" value="1"/>
</dbReference>
<comment type="caution">
    <text evidence="7">The sequence shown here is derived from an EMBL/GenBank/DDBJ whole genome shotgun (WGS) entry which is preliminary data.</text>
</comment>
<feature type="region of interest" description="Disordered" evidence="4">
    <location>
        <begin position="179"/>
        <end position="232"/>
    </location>
</feature>
<evidence type="ECO:0000313" key="8">
    <source>
        <dbReference type="Proteomes" id="UP000543556"/>
    </source>
</evidence>
<comment type="similarity">
    <text evidence="3">In the C-terminal section; belongs to the PPC synthetase family.</text>
</comment>
<dbReference type="GO" id="GO:0071513">
    <property type="term" value="C:phosphopantothenoylcysteine decarboxylase complex"/>
    <property type="evidence" value="ECO:0007669"/>
    <property type="project" value="TreeGrafter"/>
</dbReference>
<gene>
    <name evidence="3" type="primary">coaBC</name>
    <name evidence="7" type="ORF">G6034_06715</name>
</gene>
<dbReference type="InterPro" id="IPR003382">
    <property type="entry name" value="Flavoprotein"/>
</dbReference>
<comment type="cofactor">
    <cofactor evidence="3">
        <name>Mg(2+)</name>
        <dbReference type="ChEBI" id="CHEBI:18420"/>
    </cofactor>
</comment>
<keyword evidence="3" id="KW-0285">Flavoprotein</keyword>
<keyword evidence="2 3" id="KW-0456">Lyase</keyword>
<protein>
    <recommendedName>
        <fullName evidence="3">Coenzyme A biosynthesis bifunctional protein CoaBC</fullName>
    </recommendedName>
    <alternativeName>
        <fullName evidence="3">DNA/pantothenate metabolism flavoprotein</fullName>
    </alternativeName>
    <alternativeName>
        <fullName evidence="3">Phosphopantothenoylcysteine synthetase/decarboxylase</fullName>
        <shortName evidence="3">PPCS-PPCDC</shortName>
    </alternativeName>
    <domain>
        <recommendedName>
            <fullName evidence="3">Phosphopantothenoylcysteine decarboxylase</fullName>
            <shortName evidence="3">PPC decarboxylase</shortName>
            <shortName evidence="3">PPC-DC</shortName>
            <ecNumber evidence="3">4.1.1.36</ecNumber>
        </recommendedName>
        <alternativeName>
            <fullName evidence="3">CoaC</fullName>
        </alternativeName>
    </domain>
    <domain>
        <recommendedName>
            <fullName evidence="3">Phosphopantothenate--cysteine ligase</fullName>
            <ecNumber evidence="3">6.3.2.5</ecNumber>
        </recommendedName>
        <alternativeName>
            <fullName evidence="3">CoaB</fullName>
        </alternativeName>
        <alternativeName>
            <fullName evidence="3">Phosphopantothenoylcysteine synthetase</fullName>
            <shortName evidence="3">PPC synthetase</shortName>
            <shortName evidence="3">PPC-S</shortName>
        </alternativeName>
    </domain>
</protein>
<comment type="pathway">
    <text evidence="3">Cofactor biosynthesis; coenzyme A biosynthesis; CoA from (R)-pantothenate: step 2/5.</text>
</comment>
<dbReference type="EMBL" id="JAAMFM010000006">
    <property type="protein sequence ID" value="NVM94606.1"/>
    <property type="molecule type" value="Genomic_DNA"/>
</dbReference>
<evidence type="ECO:0000256" key="4">
    <source>
        <dbReference type="SAM" id="MobiDB-lite"/>
    </source>
</evidence>
<dbReference type="InterPro" id="IPR035929">
    <property type="entry name" value="CoaB-like_sf"/>
</dbReference>
<organism evidence="7 8">
    <name type="scientific">Arthrobacter wenxiniae</name>
    <dbReference type="NCBI Taxonomy" id="2713570"/>
    <lineage>
        <taxon>Bacteria</taxon>
        <taxon>Bacillati</taxon>
        <taxon>Actinomycetota</taxon>
        <taxon>Actinomycetes</taxon>
        <taxon>Micrococcales</taxon>
        <taxon>Micrococcaceae</taxon>
        <taxon>Arthrobacter</taxon>
    </lineage>
</organism>
<keyword evidence="1 3" id="KW-0210">Decarboxylase</keyword>
<keyword evidence="3" id="KW-0479">Metal-binding</keyword>
<dbReference type="Proteomes" id="UP000543556">
    <property type="component" value="Unassembled WGS sequence"/>
</dbReference>
<feature type="binding site" evidence="3">
    <location>
        <position position="401"/>
    </location>
    <ligand>
        <name>CTP</name>
        <dbReference type="ChEBI" id="CHEBI:37563"/>
    </ligand>
</feature>
<dbReference type="Pfam" id="PF02441">
    <property type="entry name" value="Flavoprotein"/>
    <property type="match status" value="1"/>
</dbReference>
<evidence type="ECO:0000256" key="3">
    <source>
        <dbReference type="HAMAP-Rule" id="MF_02225"/>
    </source>
</evidence>
<dbReference type="InterPro" id="IPR007085">
    <property type="entry name" value="DNA/pantothenate-metab_flavo_C"/>
</dbReference>
<reference evidence="7 8" key="1">
    <citation type="submission" date="2020-02" db="EMBL/GenBank/DDBJ databases">
        <title>Genome sequence of strain AETb3-4.</title>
        <authorList>
            <person name="Gao J."/>
            <person name="Zhang X."/>
        </authorList>
    </citation>
    <scope>NUCLEOTIDE SEQUENCE [LARGE SCALE GENOMIC DNA]</scope>
    <source>
        <strain evidence="7 8">AETb3-4</strain>
    </source>
</reference>
<evidence type="ECO:0000313" key="7">
    <source>
        <dbReference type="EMBL" id="NVM94606.1"/>
    </source>
</evidence>
<feature type="binding site" evidence="3">
    <location>
        <position position="329"/>
    </location>
    <ligand>
        <name>CTP</name>
        <dbReference type="ChEBI" id="CHEBI:37563"/>
    </ligand>
</feature>
<comment type="catalytic activity">
    <reaction evidence="3">
        <text>N-[(R)-4-phosphopantothenoyl]-L-cysteine + H(+) = (R)-4'-phosphopantetheine + CO2</text>
        <dbReference type="Rhea" id="RHEA:16793"/>
        <dbReference type="ChEBI" id="CHEBI:15378"/>
        <dbReference type="ChEBI" id="CHEBI:16526"/>
        <dbReference type="ChEBI" id="CHEBI:59458"/>
        <dbReference type="ChEBI" id="CHEBI:61723"/>
        <dbReference type="EC" id="4.1.1.36"/>
    </reaction>
</comment>
<dbReference type="GO" id="GO:0046872">
    <property type="term" value="F:metal ion binding"/>
    <property type="evidence" value="ECO:0007669"/>
    <property type="project" value="UniProtKB-KW"/>
</dbReference>
<name>A0A7Y7IGR5_9MICC</name>
<keyword evidence="3" id="KW-0288">FMN</keyword>
<proteinExistence type="inferred from homology"/>
<feature type="domain" description="DNA/pantothenate metabolism flavoprotein C-terminal" evidence="6">
    <location>
        <begin position="236"/>
        <end position="459"/>
    </location>
</feature>
<accession>A0A7Y7IGR5</accession>
<feature type="binding site" evidence="3">
    <location>
        <position position="339"/>
    </location>
    <ligand>
        <name>CTP</name>
        <dbReference type="ChEBI" id="CHEBI:37563"/>
    </ligand>
</feature>